<reference evidence="2 3" key="1">
    <citation type="submission" date="2017-07" db="EMBL/GenBank/DDBJ databases">
        <authorList>
            <person name="Talla V."/>
            <person name="Backstrom N."/>
        </authorList>
    </citation>
    <scope>NUCLEOTIDE SEQUENCE [LARGE SCALE GENOMIC DNA]</scope>
</reference>
<dbReference type="Proteomes" id="UP000324832">
    <property type="component" value="Unassembled WGS sequence"/>
</dbReference>
<dbReference type="Pfam" id="PF00160">
    <property type="entry name" value="Pro_isomerase"/>
    <property type="match status" value="1"/>
</dbReference>
<organism evidence="2 3">
    <name type="scientific">Leptidea sinapis</name>
    <dbReference type="NCBI Taxonomy" id="189913"/>
    <lineage>
        <taxon>Eukaryota</taxon>
        <taxon>Metazoa</taxon>
        <taxon>Ecdysozoa</taxon>
        <taxon>Arthropoda</taxon>
        <taxon>Hexapoda</taxon>
        <taxon>Insecta</taxon>
        <taxon>Pterygota</taxon>
        <taxon>Neoptera</taxon>
        <taxon>Endopterygota</taxon>
        <taxon>Lepidoptera</taxon>
        <taxon>Glossata</taxon>
        <taxon>Ditrysia</taxon>
        <taxon>Papilionoidea</taxon>
        <taxon>Pieridae</taxon>
        <taxon>Dismorphiinae</taxon>
        <taxon>Leptidea</taxon>
    </lineage>
</organism>
<protein>
    <recommendedName>
        <fullName evidence="1">PPIase cyclophilin-type domain-containing protein</fullName>
    </recommendedName>
</protein>
<evidence type="ECO:0000313" key="3">
    <source>
        <dbReference type="Proteomes" id="UP000324832"/>
    </source>
</evidence>
<dbReference type="Gene3D" id="2.40.100.10">
    <property type="entry name" value="Cyclophilin-like"/>
    <property type="match status" value="1"/>
</dbReference>
<dbReference type="GO" id="GO:0005737">
    <property type="term" value="C:cytoplasm"/>
    <property type="evidence" value="ECO:0007669"/>
    <property type="project" value="TreeGrafter"/>
</dbReference>
<dbReference type="PROSITE" id="PS50072">
    <property type="entry name" value="CSA_PPIASE_2"/>
    <property type="match status" value="1"/>
</dbReference>
<dbReference type="EMBL" id="FZQP02000482">
    <property type="protein sequence ID" value="VVC89219.1"/>
    <property type="molecule type" value="Genomic_DNA"/>
</dbReference>
<dbReference type="PANTHER" id="PTHR11071">
    <property type="entry name" value="PEPTIDYL-PROLYL CIS-TRANS ISOMERASE"/>
    <property type="match status" value="1"/>
</dbReference>
<gene>
    <name evidence="2" type="ORF">LSINAPIS_LOCUS2401</name>
</gene>
<dbReference type="CDD" id="cd00317">
    <property type="entry name" value="cyclophilin"/>
    <property type="match status" value="1"/>
</dbReference>
<dbReference type="InterPro" id="IPR029000">
    <property type="entry name" value="Cyclophilin-like_dom_sf"/>
</dbReference>
<dbReference type="PANTHER" id="PTHR11071:SF561">
    <property type="entry name" value="PEPTIDYL-PROLYL CIS-TRANS ISOMERASE D-RELATED"/>
    <property type="match status" value="1"/>
</dbReference>
<name>A0A5E4PWC2_9NEOP</name>
<keyword evidence="3" id="KW-1185">Reference proteome</keyword>
<sequence>MSIKFPHKLKHKSPHPWETTIKGAYADKIKRAHNSIHNVEYPKAKLKLPDPERVKFTIIGDRVTKEFNSCIQLAKGLHKYRWKTFDTPVIRAVTTPEWQMVLKQLKLEYGGLSYCLDGSVAVLVNDKFLGGEKELKELISSKYNYHIVLDGYKEGVAQFVNYVRASGRPCAYMHIAIDGEHVGTMILMNFLRLCQSKRGGYSGTPVHRIVSGGWIQCGGFGLKNTDLDCENFVVPHDRRGVLCMANDGRHIDCSTQFFILLQPAPWMAQNYVAFGQLIDGESTLKKIESVPTWYESPLVDITIHNSGILNLESECITINKGTNEYIDKHIEDLVELRKLLHDFLLERVFLEIEFRLVAAADQMSEATVIEEGDTNIRATKRFIRNKEDIEKQLQLGQSESRRLSSPADYENNEFDVEDYEYESEETPYQHVSLSDYEREEDLTEKLFYLPQTDVPYPGEIDSTYDLKKFLKGDYCLESDLQEPQKNKIICKEISYVSEIYKFDDISDDIKNVDRVSFAGGIIKGIARGVGKFNIFEGTRKSELITDEQLRQFRLASFGQQSQEPHNKKVSLSLPCGRRQPSKIKRRQTGFVHIEELEKIHVIDTDSFLGL</sequence>
<dbReference type="GO" id="GO:0003755">
    <property type="term" value="F:peptidyl-prolyl cis-trans isomerase activity"/>
    <property type="evidence" value="ECO:0007669"/>
    <property type="project" value="InterPro"/>
</dbReference>
<proteinExistence type="predicted"/>
<dbReference type="InterPro" id="IPR002130">
    <property type="entry name" value="Cyclophilin-type_PPIase_dom"/>
</dbReference>
<evidence type="ECO:0000259" key="1">
    <source>
        <dbReference type="PROSITE" id="PS50072"/>
    </source>
</evidence>
<dbReference type="AlphaFoldDB" id="A0A5E4PWC2"/>
<evidence type="ECO:0000313" key="2">
    <source>
        <dbReference type="EMBL" id="VVC89219.1"/>
    </source>
</evidence>
<feature type="domain" description="PPIase cyclophilin-type" evidence="1">
    <location>
        <begin position="189"/>
        <end position="308"/>
    </location>
</feature>
<accession>A0A5E4PWC2</accession>
<dbReference type="SUPFAM" id="SSF50891">
    <property type="entry name" value="Cyclophilin-like"/>
    <property type="match status" value="1"/>
</dbReference>